<dbReference type="STRING" id="1314800.A0A1B7N9S8"/>
<sequence length="114" mass="13147">MHEQQLDLQFAVDCKQTIDRFDESCEIIPWGPKINKDVAVYILGLADWIVGSLNRSFDSTRYFQDSGWEAKRTRVVNLFPRRKLEHPIIHSLSDSATRSNASTIRIRSASLVLR</sequence>
<gene>
    <name evidence="1" type="ORF">K503DRAFT_471183</name>
</gene>
<dbReference type="AlphaFoldDB" id="A0A1B7N9S8"/>
<dbReference type="InterPro" id="IPR008949">
    <property type="entry name" value="Isoprenoid_synthase_dom_sf"/>
</dbReference>
<reference evidence="1 2" key="1">
    <citation type="submission" date="2016-06" db="EMBL/GenBank/DDBJ databases">
        <title>Comparative genomics of the ectomycorrhizal sister species Rhizopogon vinicolor and Rhizopogon vesiculosus (Basidiomycota: Boletales) reveals a divergence of the mating type B locus.</title>
        <authorList>
            <consortium name="DOE Joint Genome Institute"/>
            <person name="Mujic A.B."/>
            <person name="Kuo A."/>
            <person name="Tritt A."/>
            <person name="Lipzen A."/>
            <person name="Chen C."/>
            <person name="Johnson J."/>
            <person name="Sharma A."/>
            <person name="Barry K."/>
            <person name="Grigoriev I.V."/>
            <person name="Spatafora J.W."/>
        </authorList>
    </citation>
    <scope>NUCLEOTIDE SEQUENCE [LARGE SCALE GENOMIC DNA]</scope>
    <source>
        <strain evidence="1 2">AM-OR11-026</strain>
    </source>
</reference>
<evidence type="ECO:0000313" key="1">
    <source>
        <dbReference type="EMBL" id="OAX41621.1"/>
    </source>
</evidence>
<organism evidence="1 2">
    <name type="scientific">Rhizopogon vinicolor AM-OR11-026</name>
    <dbReference type="NCBI Taxonomy" id="1314800"/>
    <lineage>
        <taxon>Eukaryota</taxon>
        <taxon>Fungi</taxon>
        <taxon>Dikarya</taxon>
        <taxon>Basidiomycota</taxon>
        <taxon>Agaricomycotina</taxon>
        <taxon>Agaricomycetes</taxon>
        <taxon>Agaricomycetidae</taxon>
        <taxon>Boletales</taxon>
        <taxon>Suillineae</taxon>
        <taxon>Rhizopogonaceae</taxon>
        <taxon>Rhizopogon</taxon>
    </lineage>
</organism>
<evidence type="ECO:0000313" key="2">
    <source>
        <dbReference type="Proteomes" id="UP000092154"/>
    </source>
</evidence>
<dbReference type="Proteomes" id="UP000092154">
    <property type="component" value="Unassembled WGS sequence"/>
</dbReference>
<dbReference type="InParanoid" id="A0A1B7N9S8"/>
<keyword evidence="2" id="KW-1185">Reference proteome</keyword>
<accession>A0A1B7N9S8</accession>
<dbReference type="EMBL" id="KV448175">
    <property type="protein sequence ID" value="OAX41621.1"/>
    <property type="molecule type" value="Genomic_DNA"/>
</dbReference>
<name>A0A1B7N9S8_9AGAM</name>
<dbReference type="OrthoDB" id="2861623at2759"/>
<proteinExistence type="predicted"/>
<protein>
    <submittedName>
        <fullName evidence="1">Uncharacterized protein</fullName>
    </submittedName>
</protein>
<dbReference type="Gene3D" id="1.10.600.10">
    <property type="entry name" value="Farnesyl Diphosphate Synthase"/>
    <property type="match status" value="1"/>
</dbReference>